<comment type="caution">
    <text evidence="1">The sequence shown here is derived from an EMBL/GenBank/DDBJ whole genome shotgun (WGS) entry which is preliminary data.</text>
</comment>
<dbReference type="RefSeq" id="WP_102160996.1">
    <property type="nucleotide sequence ID" value="NZ_PNFZ01000002.1"/>
</dbReference>
<evidence type="ECO:0000313" key="2">
    <source>
        <dbReference type="Proteomes" id="UP000235703"/>
    </source>
</evidence>
<accession>A0A2N6PIG2</accession>
<protein>
    <submittedName>
        <fullName evidence="1">Uncharacterized protein</fullName>
    </submittedName>
</protein>
<dbReference type="Proteomes" id="UP000235703">
    <property type="component" value="Unassembled WGS sequence"/>
</dbReference>
<keyword evidence="2" id="KW-1185">Reference proteome</keyword>
<evidence type="ECO:0000313" key="1">
    <source>
        <dbReference type="EMBL" id="PMB98478.1"/>
    </source>
</evidence>
<organism evidence="1 2">
    <name type="scientific">Brevibacterium luteolum</name>
    <dbReference type="NCBI Taxonomy" id="199591"/>
    <lineage>
        <taxon>Bacteria</taxon>
        <taxon>Bacillati</taxon>
        <taxon>Actinomycetota</taxon>
        <taxon>Actinomycetes</taxon>
        <taxon>Micrococcales</taxon>
        <taxon>Brevibacteriaceae</taxon>
        <taxon>Brevibacterium</taxon>
    </lineage>
</organism>
<reference evidence="1 2" key="1">
    <citation type="submission" date="2017-09" db="EMBL/GenBank/DDBJ databases">
        <title>Bacterial strain isolated from the female urinary microbiota.</title>
        <authorList>
            <person name="Thomas-White K."/>
            <person name="Kumar N."/>
            <person name="Forster S."/>
            <person name="Putonti C."/>
            <person name="Lawley T."/>
            <person name="Wolfe A.J."/>
        </authorList>
    </citation>
    <scope>NUCLEOTIDE SEQUENCE [LARGE SCALE GENOMIC DNA]</scope>
    <source>
        <strain evidence="1 2">UMB0680</strain>
    </source>
</reference>
<dbReference type="AlphaFoldDB" id="A0A2N6PIG2"/>
<name>A0A2N6PIG2_9MICO</name>
<dbReference type="EMBL" id="PNFZ01000002">
    <property type="protein sequence ID" value="PMB98478.1"/>
    <property type="molecule type" value="Genomic_DNA"/>
</dbReference>
<gene>
    <name evidence="1" type="ORF">CJ198_03820</name>
</gene>
<proteinExistence type="predicted"/>
<sequence length="91" mass="10252">MVVSDRRRRELGNLERKGEFIIADLAKRWQEGSPIDGRLAELQKVNADVRRLRDEVTVAYLRSKQAAPVRPAGLRGRRIAVVRPLPGGVKP</sequence>